<sequence>MIEVHTSLLTTPHYCAQALAERFTFVAVYYGDIPEPARTTRLQTLAQELYRQNQGRVLSLAKDAREHQRYVLMLSKGDSLTLTDRSLVSYPMEGARFPASWLIRTLLVRALPRILTANTRDWFESDGLFYITAIKSIPGHQGAEVVTTEVSPQPIKGARGHYLALKTVTFTPFSLHRHEDGTPYKKAIKKPRYRLNVAGQSLSKCGDGDYVRLARFPARRNRTQALHARPGQLEQFYKSRVGVLTQFLEDFQRAYGELANIGLQKLNAVQIKIRDKDVHQAYREIYRLLASQRIYLVNRSDDPLAAEALSAELKQLDLNGIHAGDIMPDGLNLLIVNEAAEYEQQQHRDPYRLARQRYPHAVIQSCTPQRLQGNARAHVVEVLLKELLIKQEVKDGCLRFGYPDMPADLVFILPIRPEEPEQGLAPDADWPWACARLAENRMTFWWADPALQQDVRLSLDAQQQRALFSGYDRPSLVFNPENKEVMLITDTQAVTLPDHATLHRYLHEIEHSLQQPVPAQLLETCLSVKGDMPEELRSRLQQLIHQARQEALPASRLLAALNYKKKSEQAVYDFLAEHGYRLKASLAADGGVLNATIGIWVDHDRQLYFAGAKGSAQSIQSNFGHIYHLENGYAGIPDWYLASLEVYHVRHKNPTVMPFIFKHLREYAQAHPLA</sequence>
<reference evidence="1 2" key="1">
    <citation type="submission" date="2018-03" db="EMBL/GenBank/DDBJ databases">
        <title>The draft genome of Zobellella taiwanensis JCM 13381.</title>
        <authorList>
            <person name="Liu L."/>
            <person name="Li L."/>
            <person name="Wang T."/>
            <person name="Zhang X."/>
            <person name="Liang L."/>
        </authorList>
    </citation>
    <scope>NUCLEOTIDE SEQUENCE [LARGE SCALE GENOMIC DNA]</scope>
    <source>
        <strain evidence="1 2">JCM 13381</strain>
    </source>
</reference>
<name>A0A2P7QXU8_9GAMM</name>
<keyword evidence="2" id="KW-1185">Reference proteome</keyword>
<comment type="caution">
    <text evidence="1">The sequence shown here is derived from an EMBL/GenBank/DDBJ whole genome shotgun (WGS) entry which is preliminary data.</text>
</comment>
<evidence type="ECO:0000313" key="2">
    <source>
        <dbReference type="Proteomes" id="UP000242181"/>
    </source>
</evidence>
<protein>
    <submittedName>
        <fullName evidence="1">Uncharacterized protein</fullName>
    </submittedName>
</protein>
<accession>A0A2P7QXU8</accession>
<proteinExistence type="predicted"/>
<dbReference type="Proteomes" id="UP000242181">
    <property type="component" value="Unassembled WGS sequence"/>
</dbReference>
<dbReference type="EMBL" id="PXYH01000010">
    <property type="protein sequence ID" value="PSJ42773.1"/>
    <property type="molecule type" value="Genomic_DNA"/>
</dbReference>
<gene>
    <name evidence="1" type="ORF">C7I36_08895</name>
</gene>
<organism evidence="1 2">
    <name type="scientific">Zobellella taiwanensis</name>
    <dbReference type="NCBI Taxonomy" id="347535"/>
    <lineage>
        <taxon>Bacteria</taxon>
        <taxon>Pseudomonadati</taxon>
        <taxon>Pseudomonadota</taxon>
        <taxon>Gammaproteobacteria</taxon>
        <taxon>Aeromonadales</taxon>
        <taxon>Aeromonadaceae</taxon>
        <taxon>Zobellella</taxon>
    </lineage>
</organism>
<evidence type="ECO:0000313" key="1">
    <source>
        <dbReference type="EMBL" id="PSJ42773.1"/>
    </source>
</evidence>
<dbReference type="AlphaFoldDB" id="A0A2P7QXU8"/>